<protein>
    <submittedName>
        <fullName evidence="1">Uncharacterized protein</fullName>
    </submittedName>
</protein>
<reference evidence="1" key="1">
    <citation type="journal article" date="2016" name="Proc. Natl. Acad. Sci. U.S.A.">
        <title>Lipid metabolic changes in an early divergent fungus govern the establishment of a mutualistic symbiosis with endobacteria.</title>
        <authorList>
            <person name="Lastovetsky O.A."/>
            <person name="Gaspar M.L."/>
            <person name="Mondo S.J."/>
            <person name="LaButti K.M."/>
            <person name="Sandor L."/>
            <person name="Grigoriev I.V."/>
            <person name="Henry S.A."/>
            <person name="Pawlowska T.E."/>
        </authorList>
    </citation>
    <scope>NUCLEOTIDE SEQUENCE [LARGE SCALE GENOMIC DNA]</scope>
    <source>
        <strain evidence="1">ATCC 52814</strain>
    </source>
</reference>
<accession>A0A1X0RDY2</accession>
<proteinExistence type="predicted"/>
<sequence>MHHPNRHVAALLVHDDYVNEFRTQLERFKVILKDGFDLCDPKVLGNPKYTDLSSDERANYTTMHHSDCMARTLRYSRSYQKWISKALLQDTLPSKSSTFIQAVDLFTEDADMDNAGDLFHDLNSTDADTTKDTNTIDSPASL</sequence>
<dbReference type="VEuPathDB" id="FungiDB:BCV72DRAFT_238950"/>
<gene>
    <name evidence="1" type="ORF">BCV72DRAFT_238950</name>
</gene>
<dbReference type="Proteomes" id="UP000242414">
    <property type="component" value="Unassembled WGS sequence"/>
</dbReference>
<dbReference type="AlphaFoldDB" id="A0A1X0RDY2"/>
<dbReference type="EMBL" id="KV921867">
    <property type="protein sequence ID" value="ORE10255.1"/>
    <property type="molecule type" value="Genomic_DNA"/>
</dbReference>
<organism evidence="1">
    <name type="scientific">Rhizopus microsporus var. microsporus</name>
    <dbReference type="NCBI Taxonomy" id="86635"/>
    <lineage>
        <taxon>Eukaryota</taxon>
        <taxon>Fungi</taxon>
        <taxon>Fungi incertae sedis</taxon>
        <taxon>Mucoromycota</taxon>
        <taxon>Mucoromycotina</taxon>
        <taxon>Mucoromycetes</taxon>
        <taxon>Mucorales</taxon>
        <taxon>Mucorineae</taxon>
        <taxon>Rhizopodaceae</taxon>
        <taxon>Rhizopus</taxon>
    </lineage>
</organism>
<dbReference type="OrthoDB" id="2279044at2759"/>
<name>A0A1X0RDY2_RHIZD</name>
<evidence type="ECO:0000313" key="1">
    <source>
        <dbReference type="EMBL" id="ORE10255.1"/>
    </source>
</evidence>